<dbReference type="Pfam" id="PF13426">
    <property type="entry name" value="PAS_9"/>
    <property type="match status" value="1"/>
</dbReference>
<organism evidence="5 6">
    <name type="scientific">Microseira wollei NIES-4236</name>
    <dbReference type="NCBI Taxonomy" id="2530354"/>
    <lineage>
        <taxon>Bacteria</taxon>
        <taxon>Bacillati</taxon>
        <taxon>Cyanobacteriota</taxon>
        <taxon>Cyanophyceae</taxon>
        <taxon>Oscillatoriophycideae</taxon>
        <taxon>Aerosakkonematales</taxon>
        <taxon>Aerosakkonemataceae</taxon>
        <taxon>Microseira</taxon>
    </lineage>
</organism>
<feature type="domain" description="PAS" evidence="1">
    <location>
        <begin position="62"/>
        <end position="93"/>
    </location>
</feature>
<evidence type="ECO:0000259" key="2">
    <source>
        <dbReference type="PROSITE" id="PS50113"/>
    </source>
</evidence>
<keyword evidence="6" id="KW-1185">Reference proteome</keyword>
<reference evidence="5" key="1">
    <citation type="submission" date="2019-10" db="EMBL/GenBank/DDBJ databases">
        <title>Draft genome sequece of Microseira wollei NIES-4236.</title>
        <authorList>
            <person name="Yamaguchi H."/>
            <person name="Suzuki S."/>
            <person name="Kawachi M."/>
        </authorList>
    </citation>
    <scope>NUCLEOTIDE SEQUENCE</scope>
    <source>
        <strain evidence="5">NIES-4236</strain>
    </source>
</reference>
<accession>A0AAV3X415</accession>
<feature type="domain" description="PAC" evidence="2">
    <location>
        <begin position="120"/>
        <end position="172"/>
    </location>
</feature>
<gene>
    <name evidence="5" type="ORF">MiSe_15810</name>
</gene>
<feature type="domain" description="GGDEF" evidence="4">
    <location>
        <begin position="332"/>
        <end position="477"/>
    </location>
</feature>
<dbReference type="InterPro" id="IPR000700">
    <property type="entry name" value="PAS-assoc_C"/>
</dbReference>
<dbReference type="Gene3D" id="3.30.450.20">
    <property type="entry name" value="PAS domain"/>
    <property type="match status" value="2"/>
</dbReference>
<dbReference type="InterPro" id="IPR000160">
    <property type="entry name" value="GGDEF_dom"/>
</dbReference>
<comment type="caution">
    <text evidence="5">The sequence shown here is derived from an EMBL/GenBank/DDBJ whole genome shotgun (WGS) entry which is preliminary data.</text>
</comment>
<dbReference type="SUPFAM" id="SSF55073">
    <property type="entry name" value="Nucleotide cyclase"/>
    <property type="match status" value="1"/>
</dbReference>
<dbReference type="InterPro" id="IPR035965">
    <property type="entry name" value="PAS-like_dom_sf"/>
</dbReference>
<dbReference type="SUPFAM" id="SSF141868">
    <property type="entry name" value="EAL domain-like"/>
    <property type="match status" value="1"/>
</dbReference>
<dbReference type="InterPro" id="IPR043128">
    <property type="entry name" value="Rev_trsase/Diguanyl_cyclase"/>
</dbReference>
<evidence type="ECO:0000259" key="1">
    <source>
        <dbReference type="PROSITE" id="PS50112"/>
    </source>
</evidence>
<dbReference type="Gene3D" id="3.30.70.270">
    <property type="match status" value="1"/>
</dbReference>
<dbReference type="CDD" id="cd00130">
    <property type="entry name" value="PAS"/>
    <property type="match status" value="2"/>
</dbReference>
<feature type="domain" description="PAS" evidence="1">
    <location>
        <begin position="173"/>
        <end position="243"/>
    </location>
</feature>
<protein>
    <submittedName>
        <fullName evidence="5">Diguanylate cyclase/phosphodiesterase with PAS/PAC and GAF sensor(S)</fullName>
    </submittedName>
</protein>
<dbReference type="SMART" id="SM00086">
    <property type="entry name" value="PAC"/>
    <property type="match status" value="2"/>
</dbReference>
<dbReference type="InterPro" id="IPR001633">
    <property type="entry name" value="EAL_dom"/>
</dbReference>
<dbReference type="PANTHER" id="PTHR44757:SF2">
    <property type="entry name" value="BIOFILM ARCHITECTURE MAINTENANCE PROTEIN MBAA"/>
    <property type="match status" value="1"/>
</dbReference>
<dbReference type="InterPro" id="IPR001610">
    <property type="entry name" value="PAC"/>
</dbReference>
<dbReference type="SUPFAM" id="SSF55785">
    <property type="entry name" value="PYP-like sensor domain (PAS domain)"/>
    <property type="match status" value="2"/>
</dbReference>
<evidence type="ECO:0000259" key="4">
    <source>
        <dbReference type="PROSITE" id="PS50887"/>
    </source>
</evidence>
<dbReference type="InterPro" id="IPR052155">
    <property type="entry name" value="Biofilm_reg_signaling"/>
</dbReference>
<dbReference type="SMART" id="SM00052">
    <property type="entry name" value="EAL"/>
    <property type="match status" value="1"/>
</dbReference>
<evidence type="ECO:0000313" key="6">
    <source>
        <dbReference type="Proteomes" id="UP001050975"/>
    </source>
</evidence>
<dbReference type="RefSeq" id="WP_226577208.1">
    <property type="nucleotide sequence ID" value="NZ_BLAY01000018.1"/>
</dbReference>
<dbReference type="Proteomes" id="UP001050975">
    <property type="component" value="Unassembled WGS sequence"/>
</dbReference>
<dbReference type="InterPro" id="IPR029787">
    <property type="entry name" value="Nucleotide_cyclase"/>
</dbReference>
<dbReference type="Pfam" id="PF00563">
    <property type="entry name" value="EAL"/>
    <property type="match status" value="1"/>
</dbReference>
<name>A0AAV3X415_9CYAN</name>
<dbReference type="PROSITE" id="PS50112">
    <property type="entry name" value="PAS"/>
    <property type="match status" value="2"/>
</dbReference>
<dbReference type="InterPro" id="IPR035919">
    <property type="entry name" value="EAL_sf"/>
</dbReference>
<evidence type="ECO:0000313" key="5">
    <source>
        <dbReference type="EMBL" id="GET36829.1"/>
    </source>
</evidence>
<dbReference type="SMART" id="SM00267">
    <property type="entry name" value="GGDEF"/>
    <property type="match status" value="1"/>
</dbReference>
<dbReference type="PROSITE" id="PS50113">
    <property type="entry name" value="PAC"/>
    <property type="match status" value="2"/>
</dbReference>
<dbReference type="NCBIfam" id="TIGR00229">
    <property type="entry name" value="sensory_box"/>
    <property type="match status" value="2"/>
</dbReference>
<dbReference type="EMBL" id="BLAY01000018">
    <property type="protein sequence ID" value="GET36829.1"/>
    <property type="molecule type" value="Genomic_DNA"/>
</dbReference>
<feature type="domain" description="EAL" evidence="3">
    <location>
        <begin position="486"/>
        <end position="743"/>
    </location>
</feature>
<dbReference type="PROSITE" id="PS50883">
    <property type="entry name" value="EAL"/>
    <property type="match status" value="1"/>
</dbReference>
<dbReference type="AlphaFoldDB" id="A0AAV3X415"/>
<sequence length="750" mass="84642">MNARKVQEEYGTERIENYEPCVIDLKTYSCKGIKCSKVENRLQTTLKELSDIKYALDQAAIIAISDPHGIINYVNDKFCVISGYSREELLGQSFTLLNSGYHSREFFQHLWLTISQGQVWQGEIKDRAKDGRDYWVSSTVVPFLNDQGRPVQYLTIQFEITERKLAEAALRESKNQYQTLVNLSPVGIFCTDALGQYIQVNDRWCQLNGVEVREAMGEGWVRTIHPEDRVRVLTEWYQAVAKNLSFGSCEYRILRPDGTVVWVIAQATAETGRSGSTIGYVGAIADITERKQVEEQLRHYAWHDALTGLPNRALFLRRLEAAIATVKQYPRRLFAVLFLDLDRLKLINDSMGHLAGDRLLVAFAERLTSCLRPSDTVARLGGDEFTILLENISDVRDVTFVAERIVKAIAHPFYIEGHEIFASASIGIVLSGSPRASVTNNLIAAHDEATHVLRDADTAMYCVKQQRNLTGYAVFNPKMYDRAIESLQLENDLRKAVENRREFALQYQPIFSLVTGRISGFEALLRWQHPQRGQLLPNEFIPLAEDTGLIVPLGRWVLAQAAMQMRIWQLAFPTAQPLIVSVNISSKQFLHPGLVQQIDKILWETGLNGNCLKLEITESTLIDDSEETALMLQQLRQRQIGLCIDDFGTGYSSLSHLTRFPLNTLKIDRSFVSQIGKQGHNAAILWTIVNLAHNLGMDVIAEGVETALQLEQLKKLKCEQVQGNYLSPPVDANAAGLLLAAGRKQREYRD</sequence>
<dbReference type="NCBIfam" id="TIGR00254">
    <property type="entry name" value="GGDEF"/>
    <property type="match status" value="1"/>
</dbReference>
<dbReference type="CDD" id="cd01949">
    <property type="entry name" value="GGDEF"/>
    <property type="match status" value="1"/>
</dbReference>
<dbReference type="InterPro" id="IPR000014">
    <property type="entry name" value="PAS"/>
</dbReference>
<dbReference type="InterPro" id="IPR013655">
    <property type="entry name" value="PAS_fold_3"/>
</dbReference>
<dbReference type="CDD" id="cd01948">
    <property type="entry name" value="EAL"/>
    <property type="match status" value="1"/>
</dbReference>
<dbReference type="Pfam" id="PF00990">
    <property type="entry name" value="GGDEF"/>
    <property type="match status" value="1"/>
</dbReference>
<proteinExistence type="predicted"/>
<dbReference type="Gene3D" id="3.20.20.450">
    <property type="entry name" value="EAL domain"/>
    <property type="match status" value="1"/>
</dbReference>
<evidence type="ECO:0000259" key="3">
    <source>
        <dbReference type="PROSITE" id="PS50883"/>
    </source>
</evidence>
<feature type="domain" description="PAC" evidence="2">
    <location>
        <begin position="247"/>
        <end position="299"/>
    </location>
</feature>
<dbReference type="SMART" id="SM00091">
    <property type="entry name" value="PAS"/>
    <property type="match status" value="2"/>
</dbReference>
<dbReference type="PROSITE" id="PS50887">
    <property type="entry name" value="GGDEF"/>
    <property type="match status" value="1"/>
</dbReference>
<dbReference type="Pfam" id="PF08447">
    <property type="entry name" value="PAS_3"/>
    <property type="match status" value="1"/>
</dbReference>
<dbReference type="PANTHER" id="PTHR44757">
    <property type="entry name" value="DIGUANYLATE CYCLASE DGCP"/>
    <property type="match status" value="1"/>
</dbReference>